<name>A0A6J5TA86_9CAUD</name>
<evidence type="ECO:0000313" key="2">
    <source>
        <dbReference type="EMBL" id="CAB4240763.1"/>
    </source>
</evidence>
<dbReference type="Gene3D" id="3.60.21.10">
    <property type="match status" value="1"/>
</dbReference>
<dbReference type="GO" id="GO:0016787">
    <property type="term" value="F:hydrolase activity"/>
    <property type="evidence" value="ECO:0007669"/>
    <property type="project" value="InterPro"/>
</dbReference>
<evidence type="ECO:0000259" key="1">
    <source>
        <dbReference type="Pfam" id="PF00149"/>
    </source>
</evidence>
<dbReference type="InterPro" id="IPR004843">
    <property type="entry name" value="Calcineurin-like_PHP"/>
</dbReference>
<protein>
    <submittedName>
        <fullName evidence="2">Calcineurin-like phosphoesterase domain, ApaH type</fullName>
    </submittedName>
</protein>
<dbReference type="EMBL" id="LR797819">
    <property type="protein sequence ID" value="CAB4240763.1"/>
    <property type="molecule type" value="Genomic_DNA"/>
</dbReference>
<feature type="domain" description="Calcineurin-like phosphoesterase" evidence="1">
    <location>
        <begin position="80"/>
        <end position="210"/>
    </location>
</feature>
<gene>
    <name evidence="2" type="ORF">UFOVP56_7</name>
</gene>
<sequence length="324" mass="36638">MIKLTEESFLELWQTHGSCKKIAEVTGLNLRGLNRRRRNIEQKHQLQLEAKDSQGKVFEHLQTAHLHPQRYDLGILNGEVIVFSDAHFWPGIRTTAFKGLLHFINNIKPVAVINNGDAFDGASISRFPRIGWDQTPSIIQELKACNAALSEIEEAALKARHNTKLIWTLGNHDARFENRLAQNAPQYEQVKGFSLKDHFPAWHPCWAVWNGNTVIKHRYKGGVHATHNNTVNSGVSMVTGHLHSLKVTPFDDYNGTRYGVDTGTLADPLGPQFENYLEQGPTNWRSGFVVLTYHNGQLLWPEVAKVFAPGFIEFRGKVMDVSML</sequence>
<dbReference type="Pfam" id="PF00149">
    <property type="entry name" value="Metallophos"/>
    <property type="match status" value="1"/>
</dbReference>
<accession>A0A6J5TA86</accession>
<proteinExistence type="predicted"/>
<dbReference type="InterPro" id="IPR029052">
    <property type="entry name" value="Metallo-depent_PP-like"/>
</dbReference>
<reference evidence="2" key="1">
    <citation type="submission" date="2020-05" db="EMBL/GenBank/DDBJ databases">
        <authorList>
            <person name="Chiriac C."/>
            <person name="Salcher M."/>
            <person name="Ghai R."/>
            <person name="Kavagutti S V."/>
        </authorList>
    </citation>
    <scope>NUCLEOTIDE SEQUENCE</scope>
</reference>
<dbReference type="SUPFAM" id="SSF56300">
    <property type="entry name" value="Metallo-dependent phosphatases"/>
    <property type="match status" value="1"/>
</dbReference>
<organism evidence="2">
    <name type="scientific">uncultured Caudovirales phage</name>
    <dbReference type="NCBI Taxonomy" id="2100421"/>
    <lineage>
        <taxon>Viruses</taxon>
        <taxon>Duplodnaviria</taxon>
        <taxon>Heunggongvirae</taxon>
        <taxon>Uroviricota</taxon>
        <taxon>Caudoviricetes</taxon>
        <taxon>Peduoviridae</taxon>
        <taxon>Maltschvirus</taxon>
        <taxon>Maltschvirus maltsch</taxon>
    </lineage>
</organism>